<keyword evidence="4" id="KW-1185">Reference proteome</keyword>
<reference evidence="3" key="1">
    <citation type="submission" date="2022-01" db="EMBL/GenBank/DDBJ databases">
        <authorList>
            <person name="King R."/>
        </authorList>
    </citation>
    <scope>NUCLEOTIDE SEQUENCE</scope>
</reference>
<dbReference type="Proteomes" id="UP001152798">
    <property type="component" value="Chromosome 6"/>
</dbReference>
<feature type="chain" id="PRO_5040109972" description="MD-2-related lipid-recognition domain-containing protein" evidence="2">
    <location>
        <begin position="23"/>
        <end position="199"/>
    </location>
</feature>
<dbReference type="PANTHER" id="PTHR21112:SF0">
    <property type="entry name" value="CHEMOSENSORY PROTEIN A 29A-RELATED"/>
    <property type="match status" value="1"/>
</dbReference>
<keyword evidence="1 2" id="KW-0732">Signal</keyword>
<gene>
    <name evidence="3" type="ORF">NEZAVI_LOCUS13580</name>
</gene>
<protein>
    <recommendedName>
        <fullName evidence="5">MD-2-related lipid-recognition domain-containing protein</fullName>
    </recommendedName>
</protein>
<dbReference type="OrthoDB" id="6628245at2759"/>
<dbReference type="AlphaFoldDB" id="A0A9P0HPH6"/>
<accession>A0A9P0HPH6</accession>
<evidence type="ECO:0000256" key="2">
    <source>
        <dbReference type="SAM" id="SignalP"/>
    </source>
</evidence>
<proteinExistence type="predicted"/>
<feature type="signal peptide" evidence="2">
    <location>
        <begin position="1"/>
        <end position="22"/>
    </location>
</feature>
<organism evidence="3 4">
    <name type="scientific">Nezara viridula</name>
    <name type="common">Southern green stink bug</name>
    <name type="synonym">Cimex viridulus</name>
    <dbReference type="NCBI Taxonomy" id="85310"/>
    <lineage>
        <taxon>Eukaryota</taxon>
        <taxon>Metazoa</taxon>
        <taxon>Ecdysozoa</taxon>
        <taxon>Arthropoda</taxon>
        <taxon>Hexapoda</taxon>
        <taxon>Insecta</taxon>
        <taxon>Pterygota</taxon>
        <taxon>Neoptera</taxon>
        <taxon>Paraneoptera</taxon>
        <taxon>Hemiptera</taxon>
        <taxon>Heteroptera</taxon>
        <taxon>Panheteroptera</taxon>
        <taxon>Pentatomomorpha</taxon>
        <taxon>Pentatomoidea</taxon>
        <taxon>Pentatomidae</taxon>
        <taxon>Pentatominae</taxon>
        <taxon>Nezara</taxon>
    </lineage>
</organism>
<evidence type="ECO:0008006" key="5">
    <source>
        <dbReference type="Google" id="ProtNLM"/>
    </source>
</evidence>
<name>A0A9P0HPH6_NEZVI</name>
<evidence type="ECO:0000313" key="3">
    <source>
        <dbReference type="EMBL" id="CAH1405347.1"/>
    </source>
</evidence>
<sequence>MVALNLWKCLIVFILIILHCYADYSNKAGPYDVIFRQIDECTNAGTREVVMNAKIKKLDRETTAIDGNMTLKTPFNDDITSILKLSQFTNGGYKENSYTQVVKKSCNTILNLLPVMTKEIWKAGNIGKGCPIKPGTYNIYNYTTKEQINIVPIFFYNKYKAEIIYNKFGKRVGCIEIYAEIVPKRQHSGRGGLGQRKRS</sequence>
<dbReference type="PANTHER" id="PTHR21112">
    <property type="entry name" value="CHEMOSENSORY PROTEIN A 29A-RELATED"/>
    <property type="match status" value="1"/>
</dbReference>
<dbReference type="Gene3D" id="2.70.220.10">
    <property type="entry name" value="Ganglioside GM2 activator"/>
    <property type="match status" value="1"/>
</dbReference>
<dbReference type="EMBL" id="OV725082">
    <property type="protein sequence ID" value="CAH1405347.1"/>
    <property type="molecule type" value="Genomic_DNA"/>
</dbReference>
<dbReference type="SUPFAM" id="SSF63707">
    <property type="entry name" value="Ganglioside M2 (gm2) activator"/>
    <property type="match status" value="1"/>
</dbReference>
<dbReference type="InterPro" id="IPR036846">
    <property type="entry name" value="GM2-AP_sf"/>
</dbReference>
<evidence type="ECO:0000256" key="1">
    <source>
        <dbReference type="ARBA" id="ARBA00022729"/>
    </source>
</evidence>
<evidence type="ECO:0000313" key="4">
    <source>
        <dbReference type="Proteomes" id="UP001152798"/>
    </source>
</evidence>